<proteinExistence type="inferred from homology"/>
<dbReference type="Gene3D" id="3.30.420.40">
    <property type="match status" value="2"/>
</dbReference>
<dbReference type="FunFam" id="3.30.30.30:FF:000001">
    <property type="entry name" value="heat shock 70 kDa protein-like"/>
    <property type="match status" value="1"/>
</dbReference>
<evidence type="ECO:0000313" key="4">
    <source>
        <dbReference type="EMBL" id="CAG8606112.1"/>
    </source>
</evidence>
<sequence>MSSEENAIGIDLGSTYSCVGVWQNDRVEIIANDLERLIGDAAKNQASINPQNTVFNAKRLIGRSFNDHEIKTDLEHWPFKVIEKNENPYIQVKFKGERKNFTPIEISSMILIKMKKTAESFLGSKVSNAVITSPACFNDSQRQAIKDACEIAGLKVLRIINEATAAAIAYGLDKKHDGERNVLIYDLGGGSFDVSLLTIEDGIFEVKAVAGDTHLGGEDFGNLLVNHCVQKFQRKYKKDLTTNARSFQRLRIACEQAKRELSFSLQTCIKIDSLFEGIDFYTNLTRAKFEQLNRSLFQNTMEPIEKVLRDSRIDKSQIHEIVLVGGSTRIPKIQKMVSKFFDGKIPNNSINPDEAMAYGAAIQAAILSGDTSEKTRDFLLLDVTALSLGFETSGDVMMPLIKRNTTIPTKKSEIISTNSDNQPGVMIHIYEGEHARIKDNNFLGKFELTGIPTAPRGLPQIEVTFDIDVNDSLNACRLSRNEVARMVAEAKLYLEEDEKVAQKIRARNRLESYVFEICNTLYDQKLAMKQLEDQIEKSITLLENNKHVGKEEYDNIQRSLEQGVDQIVMRWR</sequence>
<dbReference type="Proteomes" id="UP000789570">
    <property type="component" value="Unassembled WGS sequence"/>
</dbReference>
<dbReference type="SUPFAM" id="SSF100920">
    <property type="entry name" value="Heat shock protein 70kD (HSP70), peptide-binding domain"/>
    <property type="match status" value="1"/>
</dbReference>
<dbReference type="SUPFAM" id="SSF100934">
    <property type="entry name" value="Heat shock protein 70kD (HSP70), C-terminal subdomain"/>
    <property type="match status" value="1"/>
</dbReference>
<dbReference type="SUPFAM" id="SSF53067">
    <property type="entry name" value="Actin-like ATPase domain"/>
    <property type="match status" value="2"/>
</dbReference>
<dbReference type="Gene3D" id="3.90.640.10">
    <property type="entry name" value="Actin, Chain A, domain 4"/>
    <property type="match status" value="1"/>
</dbReference>
<name>A0A9N9GJD0_9GLOM</name>
<keyword evidence="2 3" id="KW-0067">ATP-binding</keyword>
<dbReference type="AlphaFoldDB" id="A0A9N9GJD0"/>
<evidence type="ECO:0000256" key="2">
    <source>
        <dbReference type="ARBA" id="ARBA00022840"/>
    </source>
</evidence>
<dbReference type="GO" id="GO:0005524">
    <property type="term" value="F:ATP binding"/>
    <property type="evidence" value="ECO:0007669"/>
    <property type="project" value="UniProtKB-KW"/>
</dbReference>
<evidence type="ECO:0000256" key="3">
    <source>
        <dbReference type="RuleBase" id="RU003322"/>
    </source>
</evidence>
<keyword evidence="5" id="KW-1185">Reference proteome</keyword>
<evidence type="ECO:0000256" key="1">
    <source>
        <dbReference type="ARBA" id="ARBA00022741"/>
    </source>
</evidence>
<dbReference type="FunFam" id="3.30.420.40:FF:000172">
    <property type="entry name" value="Heat shock 70 kDa protein"/>
    <property type="match status" value="1"/>
</dbReference>
<dbReference type="Gene3D" id="2.60.34.10">
    <property type="entry name" value="Substrate Binding Domain Of DNAk, Chain A, domain 1"/>
    <property type="match status" value="1"/>
</dbReference>
<dbReference type="PROSITE" id="PS01036">
    <property type="entry name" value="HSP70_3"/>
    <property type="match status" value="1"/>
</dbReference>
<dbReference type="InterPro" id="IPR013126">
    <property type="entry name" value="Hsp_70_fam"/>
</dbReference>
<dbReference type="FunFam" id="3.90.640.10:FF:000002">
    <property type="entry name" value="Heat shock 70 kDa"/>
    <property type="match status" value="1"/>
</dbReference>
<protein>
    <submittedName>
        <fullName evidence="4">6731_t:CDS:1</fullName>
    </submittedName>
</protein>
<reference evidence="4" key="1">
    <citation type="submission" date="2021-06" db="EMBL/GenBank/DDBJ databases">
        <authorList>
            <person name="Kallberg Y."/>
            <person name="Tangrot J."/>
            <person name="Rosling A."/>
        </authorList>
    </citation>
    <scope>NUCLEOTIDE SEQUENCE</scope>
    <source>
        <strain evidence="4">UK204</strain>
    </source>
</reference>
<dbReference type="PANTHER" id="PTHR19375">
    <property type="entry name" value="HEAT SHOCK PROTEIN 70KDA"/>
    <property type="match status" value="1"/>
</dbReference>
<dbReference type="Pfam" id="PF00012">
    <property type="entry name" value="HSP70"/>
    <property type="match status" value="2"/>
</dbReference>
<dbReference type="Gene3D" id="1.20.1270.10">
    <property type="match status" value="1"/>
</dbReference>
<dbReference type="InterPro" id="IPR018181">
    <property type="entry name" value="Heat_shock_70_CS"/>
</dbReference>
<dbReference type="PRINTS" id="PR00301">
    <property type="entry name" value="HEATSHOCK70"/>
</dbReference>
<comment type="similarity">
    <text evidence="3">Belongs to the heat shock protein 70 family.</text>
</comment>
<comment type="caution">
    <text evidence="4">The sequence shown here is derived from an EMBL/GenBank/DDBJ whole genome shotgun (WGS) entry which is preliminary data.</text>
</comment>
<dbReference type="OrthoDB" id="2401965at2759"/>
<organism evidence="4 5">
    <name type="scientific">Funneliformis caledonium</name>
    <dbReference type="NCBI Taxonomy" id="1117310"/>
    <lineage>
        <taxon>Eukaryota</taxon>
        <taxon>Fungi</taxon>
        <taxon>Fungi incertae sedis</taxon>
        <taxon>Mucoromycota</taxon>
        <taxon>Glomeromycotina</taxon>
        <taxon>Glomeromycetes</taxon>
        <taxon>Glomerales</taxon>
        <taxon>Glomeraceae</taxon>
        <taxon>Funneliformis</taxon>
    </lineage>
</organism>
<dbReference type="EMBL" id="CAJVPQ010002712">
    <property type="protein sequence ID" value="CAG8606112.1"/>
    <property type="molecule type" value="Genomic_DNA"/>
</dbReference>
<dbReference type="Gene3D" id="3.30.30.30">
    <property type="match status" value="1"/>
</dbReference>
<accession>A0A9N9GJD0</accession>
<keyword evidence="1 3" id="KW-0547">Nucleotide-binding</keyword>
<dbReference type="InterPro" id="IPR029048">
    <property type="entry name" value="HSP70_C_sf"/>
</dbReference>
<dbReference type="InterPro" id="IPR029047">
    <property type="entry name" value="HSP70_peptide-bd_sf"/>
</dbReference>
<dbReference type="PROSITE" id="PS00329">
    <property type="entry name" value="HSP70_2"/>
    <property type="match status" value="1"/>
</dbReference>
<dbReference type="GO" id="GO:0140662">
    <property type="term" value="F:ATP-dependent protein folding chaperone"/>
    <property type="evidence" value="ECO:0007669"/>
    <property type="project" value="InterPro"/>
</dbReference>
<evidence type="ECO:0000313" key="5">
    <source>
        <dbReference type="Proteomes" id="UP000789570"/>
    </source>
</evidence>
<gene>
    <name evidence="4" type="ORF">FCALED_LOCUS8830</name>
</gene>
<dbReference type="InterPro" id="IPR043129">
    <property type="entry name" value="ATPase_NBD"/>
</dbReference>